<dbReference type="AlphaFoldDB" id="A0A9W9KYS4"/>
<feature type="domain" description="3-hydroxyisobutyrate dehydrogenase-like NAD-binding" evidence="6">
    <location>
        <begin position="175"/>
        <end position="293"/>
    </location>
</feature>
<dbReference type="SUPFAM" id="SSF48179">
    <property type="entry name" value="6-phosphogluconate dehydrogenase C-terminal domain-like"/>
    <property type="match status" value="1"/>
</dbReference>
<sequence length="311" mass="32961">MTQIGWYGLGSMGLAMANNLQRHLAAKNALSLLYNNRTMSRGAPLKALGGIAERSFDQLVSRSNIIFTMVANDTVLQSLLSSAIGSGVSLKDKIFVDCSTVHPHTVSSAVAQLKEQQASFVAAPVFGGNPIAVDGKLVFAIGGPRSATETVKPFIQDVMGRRVIECGEDATKSSLLKIAGNIVTVNMMEAVGEAQVFAEKTGLGTGPMEELIGEAFGPVAGGYSKRLTTGAYAPPLDSRPGFGVSLAIKDARHAMNMAEEQGVKLPGLALARKNMEDARDYAGECLDSSSMYGTLRQQAGLEFWNEKSRKA</sequence>
<dbReference type="Proteomes" id="UP001147746">
    <property type="component" value="Unassembled WGS sequence"/>
</dbReference>
<evidence type="ECO:0000313" key="7">
    <source>
        <dbReference type="EMBL" id="KAJ5331523.1"/>
    </source>
</evidence>
<evidence type="ECO:0000256" key="3">
    <source>
        <dbReference type="ARBA" id="ARBA00023027"/>
    </source>
</evidence>
<dbReference type="InterPro" id="IPR006115">
    <property type="entry name" value="6PGDH_NADP-bd"/>
</dbReference>
<dbReference type="InterPro" id="IPR015815">
    <property type="entry name" value="HIBADH-related"/>
</dbReference>
<reference evidence="7" key="1">
    <citation type="submission" date="2022-12" db="EMBL/GenBank/DDBJ databases">
        <authorList>
            <person name="Petersen C."/>
        </authorList>
    </citation>
    <scope>NUCLEOTIDE SEQUENCE</scope>
    <source>
        <strain evidence="7">IBT 21472</strain>
    </source>
</reference>
<dbReference type="InterPro" id="IPR008927">
    <property type="entry name" value="6-PGluconate_DH-like_C_sf"/>
</dbReference>
<gene>
    <name evidence="7" type="ORF">N7476_001306</name>
</gene>
<dbReference type="Pfam" id="PF03446">
    <property type="entry name" value="NAD_binding_2"/>
    <property type="match status" value="1"/>
</dbReference>
<keyword evidence="8" id="KW-1185">Reference proteome</keyword>
<comment type="caution">
    <text evidence="7">The sequence shown here is derived from an EMBL/GenBank/DDBJ whole genome shotgun (WGS) entry which is preliminary data.</text>
</comment>
<dbReference type="GO" id="GO:0051287">
    <property type="term" value="F:NAD binding"/>
    <property type="evidence" value="ECO:0007669"/>
    <property type="project" value="InterPro"/>
</dbReference>
<dbReference type="InterPro" id="IPR013328">
    <property type="entry name" value="6PGD_dom2"/>
</dbReference>
<evidence type="ECO:0000259" key="5">
    <source>
        <dbReference type="Pfam" id="PF03446"/>
    </source>
</evidence>
<evidence type="ECO:0000256" key="1">
    <source>
        <dbReference type="ARBA" id="ARBA00007598"/>
    </source>
</evidence>
<reference evidence="7" key="2">
    <citation type="journal article" date="2023" name="IMA Fungus">
        <title>Comparative genomic study of the Penicillium genus elucidates a diverse pangenome and 15 lateral gene transfer events.</title>
        <authorList>
            <person name="Petersen C."/>
            <person name="Sorensen T."/>
            <person name="Nielsen M.R."/>
            <person name="Sondergaard T.E."/>
            <person name="Sorensen J.L."/>
            <person name="Fitzpatrick D.A."/>
            <person name="Frisvad J.C."/>
            <person name="Nielsen K.L."/>
        </authorList>
    </citation>
    <scope>NUCLEOTIDE SEQUENCE</scope>
    <source>
        <strain evidence="7">IBT 21472</strain>
    </source>
</reference>
<keyword evidence="2" id="KW-0560">Oxidoreductase</keyword>
<evidence type="ECO:0000313" key="8">
    <source>
        <dbReference type="Proteomes" id="UP001147746"/>
    </source>
</evidence>
<dbReference type="Pfam" id="PF14833">
    <property type="entry name" value="NAD_binding_11"/>
    <property type="match status" value="1"/>
</dbReference>
<dbReference type="PANTHER" id="PTHR43580">
    <property type="entry name" value="OXIDOREDUCTASE GLYR1-RELATED"/>
    <property type="match status" value="1"/>
</dbReference>
<dbReference type="InterPro" id="IPR036291">
    <property type="entry name" value="NAD(P)-bd_dom_sf"/>
</dbReference>
<dbReference type="EMBL" id="JAPZBO010000001">
    <property type="protein sequence ID" value="KAJ5331523.1"/>
    <property type="molecule type" value="Genomic_DNA"/>
</dbReference>
<evidence type="ECO:0000256" key="4">
    <source>
        <dbReference type="PIRSR" id="PIRSR000103-1"/>
    </source>
</evidence>
<dbReference type="InterPro" id="IPR051265">
    <property type="entry name" value="HIBADH-related_NP60_sf"/>
</dbReference>
<evidence type="ECO:0000259" key="6">
    <source>
        <dbReference type="Pfam" id="PF14833"/>
    </source>
</evidence>
<dbReference type="Gene3D" id="1.10.1040.10">
    <property type="entry name" value="N-(1-d-carboxylethyl)-l-norvaline Dehydrogenase, domain 2"/>
    <property type="match status" value="1"/>
</dbReference>
<feature type="domain" description="6-phosphogluconate dehydrogenase NADP-binding" evidence="5">
    <location>
        <begin position="3"/>
        <end position="164"/>
    </location>
</feature>
<dbReference type="GO" id="GO:0050661">
    <property type="term" value="F:NADP binding"/>
    <property type="evidence" value="ECO:0007669"/>
    <property type="project" value="InterPro"/>
</dbReference>
<dbReference type="SUPFAM" id="SSF51735">
    <property type="entry name" value="NAD(P)-binding Rossmann-fold domains"/>
    <property type="match status" value="1"/>
</dbReference>
<protein>
    <submittedName>
        <fullName evidence="7">Dehydrogenase multihelical</fullName>
    </submittedName>
</protein>
<organism evidence="7 8">
    <name type="scientific">Penicillium atrosanguineum</name>
    <dbReference type="NCBI Taxonomy" id="1132637"/>
    <lineage>
        <taxon>Eukaryota</taxon>
        <taxon>Fungi</taxon>
        <taxon>Dikarya</taxon>
        <taxon>Ascomycota</taxon>
        <taxon>Pezizomycotina</taxon>
        <taxon>Eurotiomycetes</taxon>
        <taxon>Eurotiomycetidae</taxon>
        <taxon>Eurotiales</taxon>
        <taxon>Aspergillaceae</taxon>
        <taxon>Penicillium</taxon>
    </lineage>
</organism>
<proteinExistence type="inferred from homology"/>
<dbReference type="InterPro" id="IPR029154">
    <property type="entry name" value="HIBADH-like_NADP-bd"/>
</dbReference>
<accession>A0A9W9KYS4</accession>
<feature type="active site" evidence="4">
    <location>
        <position position="177"/>
    </location>
</feature>
<evidence type="ECO:0000256" key="2">
    <source>
        <dbReference type="ARBA" id="ARBA00023002"/>
    </source>
</evidence>
<dbReference type="OrthoDB" id="435038at2759"/>
<name>A0A9W9KYS4_9EURO</name>
<dbReference type="GO" id="GO:0016491">
    <property type="term" value="F:oxidoreductase activity"/>
    <property type="evidence" value="ECO:0007669"/>
    <property type="project" value="UniProtKB-KW"/>
</dbReference>
<dbReference type="Gene3D" id="3.40.50.720">
    <property type="entry name" value="NAD(P)-binding Rossmann-like Domain"/>
    <property type="match status" value="1"/>
</dbReference>
<dbReference type="PIRSF" id="PIRSF000103">
    <property type="entry name" value="HIBADH"/>
    <property type="match status" value="1"/>
</dbReference>
<comment type="similarity">
    <text evidence="1">Belongs to the HIBADH-related family. NP60 subfamily.</text>
</comment>
<dbReference type="PANTHER" id="PTHR43580:SF8">
    <property type="entry name" value="6-PHOSPHOGLUCONATE DEHYDROGENASE NADP-BINDING DOMAIN-CONTAINING PROTEIN-RELATED"/>
    <property type="match status" value="1"/>
</dbReference>
<keyword evidence="3" id="KW-0520">NAD</keyword>